<dbReference type="AlphaFoldDB" id="A0A918TNJ4"/>
<evidence type="ECO:0008006" key="4">
    <source>
        <dbReference type="Google" id="ProtNLM"/>
    </source>
</evidence>
<feature type="region of interest" description="Disordered" evidence="1">
    <location>
        <begin position="142"/>
        <end position="161"/>
    </location>
</feature>
<organism evidence="2 3">
    <name type="scientific">Neogemmobacter tilapiae</name>
    <dbReference type="NCBI Taxonomy" id="875041"/>
    <lineage>
        <taxon>Bacteria</taxon>
        <taxon>Pseudomonadati</taxon>
        <taxon>Pseudomonadota</taxon>
        <taxon>Alphaproteobacteria</taxon>
        <taxon>Rhodobacterales</taxon>
        <taxon>Paracoccaceae</taxon>
        <taxon>Neogemmobacter</taxon>
    </lineage>
</organism>
<keyword evidence="3" id="KW-1185">Reference proteome</keyword>
<proteinExistence type="predicted"/>
<dbReference type="Proteomes" id="UP000638981">
    <property type="component" value="Unassembled WGS sequence"/>
</dbReference>
<name>A0A918TNJ4_9RHOB</name>
<evidence type="ECO:0000313" key="3">
    <source>
        <dbReference type="Proteomes" id="UP000638981"/>
    </source>
</evidence>
<accession>A0A918TNJ4</accession>
<reference evidence="2" key="1">
    <citation type="journal article" date="2014" name="Int. J. Syst. Evol. Microbiol.">
        <title>Complete genome sequence of Corynebacterium casei LMG S-19264T (=DSM 44701T), isolated from a smear-ripened cheese.</title>
        <authorList>
            <consortium name="US DOE Joint Genome Institute (JGI-PGF)"/>
            <person name="Walter F."/>
            <person name="Albersmeier A."/>
            <person name="Kalinowski J."/>
            <person name="Ruckert C."/>
        </authorList>
    </citation>
    <scope>NUCLEOTIDE SEQUENCE</scope>
    <source>
        <strain evidence="2">KCTC 23310</strain>
    </source>
</reference>
<dbReference type="EMBL" id="BMYJ01000004">
    <property type="protein sequence ID" value="GHC52754.1"/>
    <property type="molecule type" value="Genomic_DNA"/>
</dbReference>
<sequence>MRVFGVDFTSRPTPRKPITVAECTLGDALVFNRIIALPDFAAFEIFLGQPGPWIAGFDFPFAQSRRFVENIGWPNTWAVTVAHVSGLTRPAFRAALEDYKRDRPMGDREHSRVFERGTGAASPQKLYGVPVALMFYEGAPTATGRAQHPRPASRRPNAHRL</sequence>
<protein>
    <recommendedName>
        <fullName evidence="4">DUF429 domain-containing protein</fullName>
    </recommendedName>
</protein>
<evidence type="ECO:0000313" key="2">
    <source>
        <dbReference type="EMBL" id="GHC52754.1"/>
    </source>
</evidence>
<comment type="caution">
    <text evidence="2">The sequence shown here is derived from an EMBL/GenBank/DDBJ whole genome shotgun (WGS) entry which is preliminary data.</text>
</comment>
<gene>
    <name evidence="2" type="ORF">GCM10007315_14140</name>
</gene>
<reference evidence="2" key="2">
    <citation type="submission" date="2020-09" db="EMBL/GenBank/DDBJ databases">
        <authorList>
            <person name="Sun Q."/>
            <person name="Kim S."/>
        </authorList>
    </citation>
    <scope>NUCLEOTIDE SEQUENCE</scope>
    <source>
        <strain evidence="2">KCTC 23310</strain>
    </source>
</reference>
<evidence type="ECO:0000256" key="1">
    <source>
        <dbReference type="SAM" id="MobiDB-lite"/>
    </source>
</evidence>
<feature type="compositionally biased region" description="Basic residues" evidence="1">
    <location>
        <begin position="147"/>
        <end position="161"/>
    </location>
</feature>
<dbReference type="RefSeq" id="WP_189410943.1">
    <property type="nucleotide sequence ID" value="NZ_BMYJ01000004.1"/>
</dbReference>